<evidence type="ECO:0000259" key="6">
    <source>
        <dbReference type="PROSITE" id="PS51194"/>
    </source>
</evidence>
<accession>A0A6C0EA75</accession>
<dbReference type="Pfam" id="PF07661">
    <property type="entry name" value="MORN_2"/>
    <property type="match status" value="3"/>
</dbReference>
<evidence type="ECO:0000256" key="2">
    <source>
        <dbReference type="ARBA" id="ARBA00022801"/>
    </source>
</evidence>
<dbReference type="GO" id="GO:0016787">
    <property type="term" value="F:hydrolase activity"/>
    <property type="evidence" value="ECO:0007669"/>
    <property type="project" value="UniProtKB-KW"/>
</dbReference>
<feature type="domain" description="Helicase ATP-binding" evidence="5">
    <location>
        <begin position="617"/>
        <end position="826"/>
    </location>
</feature>
<dbReference type="Pfam" id="PF00271">
    <property type="entry name" value="Helicase_C"/>
    <property type="match status" value="1"/>
</dbReference>
<organism evidence="7">
    <name type="scientific">viral metagenome</name>
    <dbReference type="NCBI Taxonomy" id="1070528"/>
    <lineage>
        <taxon>unclassified sequences</taxon>
        <taxon>metagenomes</taxon>
        <taxon>organismal metagenomes</taxon>
    </lineage>
</organism>
<keyword evidence="2" id="KW-0378">Hydrolase</keyword>
<evidence type="ECO:0000256" key="3">
    <source>
        <dbReference type="ARBA" id="ARBA00022806"/>
    </source>
</evidence>
<dbReference type="PROSITE" id="PS51192">
    <property type="entry name" value="HELICASE_ATP_BIND_1"/>
    <property type="match status" value="1"/>
</dbReference>
<dbReference type="GO" id="GO:0005524">
    <property type="term" value="F:ATP binding"/>
    <property type="evidence" value="ECO:0007669"/>
    <property type="project" value="UniProtKB-KW"/>
</dbReference>
<dbReference type="InterPro" id="IPR027417">
    <property type="entry name" value="P-loop_NTPase"/>
</dbReference>
<dbReference type="InterPro" id="IPR001650">
    <property type="entry name" value="Helicase_C-like"/>
</dbReference>
<keyword evidence="1" id="KW-0547">Nucleotide-binding</keyword>
<dbReference type="PANTHER" id="PTHR18934:SF91">
    <property type="entry name" value="PRE-MRNA-SPLICING FACTOR ATP-DEPENDENT RNA HELICASE PRP16"/>
    <property type="match status" value="1"/>
</dbReference>
<dbReference type="SUPFAM" id="SSF82185">
    <property type="entry name" value="Histone H3 K4-specific methyltransferase SET7/9 N-terminal domain"/>
    <property type="match status" value="1"/>
</dbReference>
<name>A0A6C0EA75_9ZZZZ</name>
<protein>
    <recommendedName>
        <fullName evidence="8">Helicase ATP-binding domain-containing protein</fullName>
    </recommendedName>
</protein>
<sequence length="1652" mass="195695">MLTSKFVDDNIIRDFNENVIDSLFPVLERDHKQILAKYYYKMLDALAMMFHFENTKEHVYQLEQNNYQDAKWLLLFLLPYLNGDTTEITSFNDIYKKKVEDIDITEKSPKYKFSNLQYGRCIRDKNDSIQEINFDEKHIEHNFLLLLDTIRTMSHKMYVNWMDVLPCAIKDIDELELYKNTNEKFNKNIISDYDIKIFNKDMSPIEYKNMLENTNSLYVGDIYNVIRNHFYEDVKSIKWTLFDFSTNGYAFNCLVLFDDLFKNNVHNLLKKIIMNVEWDKLTEEEKEFFGNKLDVIKDHCENKKIYVDVDKSIKDNPDRYIQPDIFRRFFISFVVGFNNHFAKNNPKLKDYKPIKEKIREDDDEEIQSYKLEYKDIRESLLSLKPAYLYEFMRRDLDRLKYTYYGTLLLNEKKDGMPEEYIHVNCYKDRNKKFKITHKILYSYAKLLSHDVIDGKFTPLPKDWRMLTERHKSEFIQKINSEQLDWFNINGYLRHTMGYDTMLKDEIRGYYYSTKEVLIYHIFNSMATKGILSIFSPNAEITDQKKTQRDNLHEKLTSVFDRNGKYWNDSYYYLTELPYKYTGTYENNGKLVDFFIYNMERSWYSAYALDWVSQIGFCHHFINNRVSYITGGTGVGKSTQVPKLFMYYTKAIDFNNYGKVVCTQPRKTPTTKNAEIVSVELGLPIFLYPKTDKSEFDDLFVEKDDNSENKNKSNNYYIQMKYKDDAHEKKTNHLVLKYVTDGLLVKELNKALKEYVERRDEYKELNQYDTIIIDEAHEHNRNMDLLLSFLRTSVNLNNNVRLVILSATMDEDEPVYRRYYRSINDNQKYPLCEWIKDNKIDRINVDRRFHISPPGFGTRYNVNDIYTPNNSIIETVRKILSDGLKGDILIFASGTAEINQIIADIQNILPNNMIAVPYHSQLSSVKRTFIEQIDDNISKLRISKDINFNDVNENDLEKGVGYYTNFAIVATNIAEASITIKTLKYVIETGIQKTNIYDYKKKNASLRPTNISESSRMQRRGRVGRKSDGIVYYLYEKDKMKNNKTQYNISIENISDGIYDNLCEKNDEELLIENKYLKKIISDQYLTSEKKKFNYIGDDSINDFKNNTEIPQAYKTGFKYDQLNDEEGMFYIIHPEELSIERDLCGRVTGSKNKDITVAKDYDKKYGKIKSKKMESFWDDLEIMNFIDGRHNKTKFGTMMNHMKTTFTFENENLNYAYVYGLLYNIPDQITKVVAFLNSMGKLDLKQLLVKIDNKFSLDEVLGKYKGYKSDYHVFERIGSDLLTYLDNSGDNFKIENMLVETAEDLKMSKEKVIALYEDGEYKNEFDSDNDKTNRNNIAKHLYTKKYVDNIKSQIIERYASEHFLNGKILTKFVKEYWRIKESYITVDKSIGKSRNYGEMIKGFKSEYENIPDNLDPLILSFCQAYPYNISKRILNTSKFLNLYTPSYTNIYTIDKKRNMWMTFVNDILLTGYILYNGLDAELGMISIVSYITIDYVAYLKQAYNKDIHKKYESIVFKLAEFIESHPSYDFDDIKVIGVLRTTYSQMISDLDRIQSGNYKNKFEPYVEYYDNGKIKFEGTYVDNKEHGYFVYYHENGQIKEEGNYEDGVKKGKWIIYDKDGKVKEKGDYENGVKKGKWIIYDKDGKVKENKNY</sequence>
<dbReference type="CDD" id="cd17917">
    <property type="entry name" value="DEXHc_RHA-like"/>
    <property type="match status" value="1"/>
</dbReference>
<dbReference type="SMART" id="SM00490">
    <property type="entry name" value="HELICc"/>
    <property type="match status" value="1"/>
</dbReference>
<feature type="domain" description="Helicase C-terminal" evidence="6">
    <location>
        <begin position="870"/>
        <end position="1070"/>
    </location>
</feature>
<dbReference type="PROSITE" id="PS51194">
    <property type="entry name" value="HELICASE_CTER"/>
    <property type="match status" value="1"/>
</dbReference>
<dbReference type="GO" id="GO:0003723">
    <property type="term" value="F:RNA binding"/>
    <property type="evidence" value="ECO:0007669"/>
    <property type="project" value="TreeGrafter"/>
</dbReference>
<evidence type="ECO:0008006" key="8">
    <source>
        <dbReference type="Google" id="ProtNLM"/>
    </source>
</evidence>
<keyword evidence="4" id="KW-0067">ATP-binding</keyword>
<dbReference type="SMART" id="SM00487">
    <property type="entry name" value="DEXDc"/>
    <property type="match status" value="1"/>
</dbReference>
<dbReference type="GO" id="GO:0004386">
    <property type="term" value="F:helicase activity"/>
    <property type="evidence" value="ECO:0007669"/>
    <property type="project" value="UniProtKB-KW"/>
</dbReference>
<reference evidence="7" key="1">
    <citation type="journal article" date="2020" name="Nature">
        <title>Giant virus diversity and host interactions through global metagenomics.</title>
        <authorList>
            <person name="Schulz F."/>
            <person name="Roux S."/>
            <person name="Paez-Espino D."/>
            <person name="Jungbluth S."/>
            <person name="Walsh D.A."/>
            <person name="Denef V.J."/>
            <person name="McMahon K.D."/>
            <person name="Konstantinidis K.T."/>
            <person name="Eloe-Fadrosh E.A."/>
            <person name="Kyrpides N.C."/>
            <person name="Woyke T."/>
        </authorList>
    </citation>
    <scope>NUCLEOTIDE SEQUENCE</scope>
    <source>
        <strain evidence="7">GVMAG-M-3300023179-27</strain>
    </source>
</reference>
<dbReference type="EMBL" id="MN739778">
    <property type="protein sequence ID" value="QHT26087.1"/>
    <property type="molecule type" value="Genomic_DNA"/>
</dbReference>
<dbReference type="Gene3D" id="3.90.930.1">
    <property type="match status" value="1"/>
</dbReference>
<evidence type="ECO:0000256" key="4">
    <source>
        <dbReference type="ARBA" id="ARBA00022840"/>
    </source>
</evidence>
<dbReference type="InterPro" id="IPR014001">
    <property type="entry name" value="Helicase_ATP-bd"/>
</dbReference>
<evidence type="ECO:0000259" key="5">
    <source>
        <dbReference type="PROSITE" id="PS51192"/>
    </source>
</evidence>
<evidence type="ECO:0000313" key="7">
    <source>
        <dbReference type="EMBL" id="QHT26087.1"/>
    </source>
</evidence>
<dbReference type="SUPFAM" id="SSF52540">
    <property type="entry name" value="P-loop containing nucleoside triphosphate hydrolases"/>
    <property type="match status" value="1"/>
</dbReference>
<keyword evidence="3" id="KW-0347">Helicase</keyword>
<evidence type="ECO:0000256" key="1">
    <source>
        <dbReference type="ARBA" id="ARBA00022741"/>
    </source>
</evidence>
<dbReference type="InterPro" id="IPR011652">
    <property type="entry name" value="MORN_2"/>
</dbReference>
<proteinExistence type="predicted"/>
<dbReference type="PANTHER" id="PTHR18934">
    <property type="entry name" value="ATP-DEPENDENT RNA HELICASE"/>
    <property type="match status" value="1"/>
</dbReference>
<dbReference type="Gene3D" id="3.40.50.300">
    <property type="entry name" value="P-loop containing nucleotide triphosphate hydrolases"/>
    <property type="match status" value="2"/>
</dbReference>